<dbReference type="PANTHER" id="PTHR38248:SF2">
    <property type="entry name" value="FUNK1 11"/>
    <property type="match status" value="1"/>
</dbReference>
<dbReference type="PANTHER" id="PTHR38248">
    <property type="entry name" value="FUNK1 6"/>
    <property type="match status" value="1"/>
</dbReference>
<dbReference type="InterPro" id="IPR040976">
    <property type="entry name" value="Pkinase_fungal"/>
</dbReference>
<gene>
    <name evidence="2" type="ORF">FHL15_007302</name>
</gene>
<reference evidence="3" key="1">
    <citation type="submission" date="2019-06" db="EMBL/GenBank/DDBJ databases">
        <title>Draft genome sequence of the griseofulvin-producing fungus Xylaria cubensis strain G536.</title>
        <authorList>
            <person name="Mead M.E."/>
            <person name="Raja H.A."/>
            <person name="Steenwyk J.L."/>
            <person name="Knowles S.L."/>
            <person name="Oberlies N.H."/>
            <person name="Rokas A."/>
        </authorList>
    </citation>
    <scope>NUCLEOTIDE SEQUENCE [LARGE SCALE GENOMIC DNA]</scope>
    <source>
        <strain evidence="3">G536</strain>
    </source>
</reference>
<evidence type="ECO:0000313" key="3">
    <source>
        <dbReference type="Proteomes" id="UP000319160"/>
    </source>
</evidence>
<proteinExistence type="predicted"/>
<dbReference type="STRING" id="2512241.A0A553HUX4"/>
<evidence type="ECO:0000313" key="2">
    <source>
        <dbReference type="EMBL" id="TRX91749.1"/>
    </source>
</evidence>
<keyword evidence="3" id="KW-1185">Reference proteome</keyword>
<sequence>MDEGGNYINIDSAVVSSLGKLYLEGRPIASCERLMGNGTACYRGKTPDSDQRNCFLKFKWRWARECPEDELLKVANEKCVWGAISLDYYEEVESTANLRRGLLWGMYRKYKEQQKDDDLNACGHAEHTEETDNFLENRILACVVTSPVGRPLHSFQSVLELL</sequence>
<dbReference type="Pfam" id="PF17667">
    <property type="entry name" value="Pkinase_fungal"/>
    <property type="match status" value="1"/>
</dbReference>
<comment type="caution">
    <text evidence="2">The sequence shown here is derived from an EMBL/GenBank/DDBJ whole genome shotgun (WGS) entry which is preliminary data.</text>
</comment>
<name>A0A553HUX4_9PEZI</name>
<dbReference type="AlphaFoldDB" id="A0A553HUX4"/>
<organism evidence="2 3">
    <name type="scientific">Xylaria flabelliformis</name>
    <dbReference type="NCBI Taxonomy" id="2512241"/>
    <lineage>
        <taxon>Eukaryota</taxon>
        <taxon>Fungi</taxon>
        <taxon>Dikarya</taxon>
        <taxon>Ascomycota</taxon>
        <taxon>Pezizomycotina</taxon>
        <taxon>Sordariomycetes</taxon>
        <taxon>Xylariomycetidae</taxon>
        <taxon>Xylariales</taxon>
        <taxon>Xylariaceae</taxon>
        <taxon>Xylaria</taxon>
    </lineage>
</organism>
<feature type="domain" description="Fungal-type protein kinase" evidence="1">
    <location>
        <begin position="6"/>
        <end position="162"/>
    </location>
</feature>
<accession>A0A553HUX4</accession>
<protein>
    <recommendedName>
        <fullName evidence="1">Fungal-type protein kinase domain-containing protein</fullName>
    </recommendedName>
</protein>
<dbReference type="EMBL" id="VFLP01000042">
    <property type="protein sequence ID" value="TRX91749.1"/>
    <property type="molecule type" value="Genomic_DNA"/>
</dbReference>
<evidence type="ECO:0000259" key="1">
    <source>
        <dbReference type="Pfam" id="PF17667"/>
    </source>
</evidence>
<dbReference type="OrthoDB" id="5584477at2759"/>
<dbReference type="Proteomes" id="UP000319160">
    <property type="component" value="Unassembled WGS sequence"/>
</dbReference>